<comment type="caution">
    <text evidence="7">The sequence shown here is derived from an EMBL/GenBank/DDBJ whole genome shotgun (WGS) entry which is preliminary data.</text>
</comment>
<gene>
    <name evidence="7" type="ORF">I7412_17015</name>
</gene>
<dbReference type="InterPro" id="IPR029066">
    <property type="entry name" value="PLP-binding_barrel"/>
</dbReference>
<protein>
    <recommendedName>
        <fullName evidence="2">Pyridoxal phosphate homeostasis protein</fullName>
        <shortName evidence="2">PLP homeostasis protein</shortName>
    </recommendedName>
</protein>
<evidence type="ECO:0000256" key="3">
    <source>
        <dbReference type="PIRSR" id="PIRSR004848-1"/>
    </source>
</evidence>
<evidence type="ECO:0000313" key="8">
    <source>
        <dbReference type="Proteomes" id="UP000604475"/>
    </source>
</evidence>
<evidence type="ECO:0000256" key="1">
    <source>
        <dbReference type="ARBA" id="ARBA00022898"/>
    </source>
</evidence>
<evidence type="ECO:0000259" key="6">
    <source>
        <dbReference type="Pfam" id="PF01168"/>
    </source>
</evidence>
<dbReference type="RefSeq" id="WP_202999170.1">
    <property type="nucleotide sequence ID" value="NZ_JADWYV010000005.1"/>
</dbReference>
<keyword evidence="1 2" id="KW-0663">Pyridoxal phosphate</keyword>
<dbReference type="AlphaFoldDB" id="A0A937RMY5"/>
<sequence>MTSAADLARLAVNLADVRERIEAAARAAGRDPAELTLVAVSKTWPASDVLGLWALGVTHFAENREQEAAPKVAAVLAALATGPSGGGGPEAGEGTAVAGGPPAGPASPVWHFVGQLQRNKVNAIARWADWVQSVDRPELVASLSRAAVAGGRVLTICVQVCLDSPGGAGAAGRGGVAPGDVGSLTELVANAEGLRLAGVMAVAPRGEPARPAFARLRTVAERLWRDHPDARVISAGMSGDLEDAVAEGATHLRIGTALFGERRPVP</sequence>
<dbReference type="PROSITE" id="PS01211">
    <property type="entry name" value="UPF0001"/>
    <property type="match status" value="1"/>
</dbReference>
<feature type="region of interest" description="Disordered" evidence="5">
    <location>
        <begin position="84"/>
        <end position="103"/>
    </location>
</feature>
<feature type="modified residue" description="N6-(pyridoxal phosphate)lysine" evidence="2 3">
    <location>
        <position position="42"/>
    </location>
</feature>
<dbReference type="Pfam" id="PF01168">
    <property type="entry name" value="Ala_racemase_N"/>
    <property type="match status" value="1"/>
</dbReference>
<evidence type="ECO:0000256" key="5">
    <source>
        <dbReference type="SAM" id="MobiDB-lite"/>
    </source>
</evidence>
<evidence type="ECO:0000256" key="2">
    <source>
        <dbReference type="HAMAP-Rule" id="MF_02087"/>
    </source>
</evidence>
<dbReference type="PIRSF" id="PIRSF004848">
    <property type="entry name" value="YBL036c_PLPDEIII"/>
    <property type="match status" value="1"/>
</dbReference>
<accession>A0A937RMY5</accession>
<comment type="similarity">
    <text evidence="2 4">Belongs to the pyridoxal phosphate-binding protein YggS/PROSC family.</text>
</comment>
<dbReference type="Gene3D" id="3.20.20.10">
    <property type="entry name" value="Alanine racemase"/>
    <property type="match status" value="1"/>
</dbReference>
<dbReference type="GO" id="GO:0030170">
    <property type="term" value="F:pyridoxal phosphate binding"/>
    <property type="evidence" value="ECO:0007669"/>
    <property type="project" value="UniProtKB-UniRule"/>
</dbReference>
<dbReference type="HAMAP" id="MF_02087">
    <property type="entry name" value="PLP_homeostasis"/>
    <property type="match status" value="1"/>
</dbReference>
<organism evidence="7 8">
    <name type="scientific">Frankia nepalensis</name>
    <dbReference type="NCBI Taxonomy" id="1836974"/>
    <lineage>
        <taxon>Bacteria</taxon>
        <taxon>Bacillati</taxon>
        <taxon>Actinomycetota</taxon>
        <taxon>Actinomycetes</taxon>
        <taxon>Frankiales</taxon>
        <taxon>Frankiaceae</taxon>
        <taxon>Frankia</taxon>
    </lineage>
</organism>
<dbReference type="EMBL" id="JAEACQ010000196">
    <property type="protein sequence ID" value="MBL7628826.1"/>
    <property type="molecule type" value="Genomic_DNA"/>
</dbReference>
<proteinExistence type="inferred from homology"/>
<dbReference type="PANTHER" id="PTHR10146:SF14">
    <property type="entry name" value="PYRIDOXAL PHOSPHATE HOMEOSTASIS PROTEIN"/>
    <property type="match status" value="1"/>
</dbReference>
<dbReference type="Proteomes" id="UP000604475">
    <property type="component" value="Unassembled WGS sequence"/>
</dbReference>
<reference evidence="7" key="1">
    <citation type="submission" date="2020-12" db="EMBL/GenBank/DDBJ databases">
        <title>Genomic characterization of non-nitrogen-fixing Frankia strains.</title>
        <authorList>
            <person name="Carlos-Shanley C."/>
            <person name="Guerra T."/>
            <person name="Hahn D."/>
        </authorList>
    </citation>
    <scope>NUCLEOTIDE SEQUENCE</scope>
    <source>
        <strain evidence="7">CN6</strain>
    </source>
</reference>
<dbReference type="InterPro" id="IPR011078">
    <property type="entry name" value="PyrdxlP_homeostasis"/>
</dbReference>
<dbReference type="InterPro" id="IPR001608">
    <property type="entry name" value="Ala_racemase_N"/>
</dbReference>
<keyword evidence="8" id="KW-1185">Reference proteome</keyword>
<dbReference type="SUPFAM" id="SSF51419">
    <property type="entry name" value="PLP-binding barrel"/>
    <property type="match status" value="1"/>
</dbReference>
<feature type="domain" description="Alanine racemase N-terminal" evidence="6">
    <location>
        <begin position="12"/>
        <end position="262"/>
    </location>
</feature>
<name>A0A937RMY5_9ACTN</name>
<evidence type="ECO:0000313" key="7">
    <source>
        <dbReference type="EMBL" id="MBL7628826.1"/>
    </source>
</evidence>
<comment type="cofactor">
    <cofactor evidence="3">
        <name>pyridoxal 5'-phosphate</name>
        <dbReference type="ChEBI" id="CHEBI:597326"/>
    </cofactor>
</comment>
<evidence type="ECO:0000256" key="4">
    <source>
        <dbReference type="RuleBase" id="RU004514"/>
    </source>
</evidence>
<comment type="function">
    <text evidence="2">Pyridoxal 5'-phosphate (PLP)-binding protein, which is involved in PLP homeostasis.</text>
</comment>
<dbReference type="PANTHER" id="PTHR10146">
    <property type="entry name" value="PROLINE SYNTHETASE CO-TRANSCRIBED BACTERIAL HOMOLOG PROTEIN"/>
    <property type="match status" value="1"/>
</dbReference>